<dbReference type="EMBL" id="LAZR01035672">
    <property type="protein sequence ID" value="KKL26893.1"/>
    <property type="molecule type" value="Genomic_DNA"/>
</dbReference>
<reference evidence="1" key="1">
    <citation type="journal article" date="2015" name="Nature">
        <title>Complex archaea that bridge the gap between prokaryotes and eukaryotes.</title>
        <authorList>
            <person name="Spang A."/>
            <person name="Saw J.H."/>
            <person name="Jorgensen S.L."/>
            <person name="Zaremba-Niedzwiedzka K."/>
            <person name="Martijn J."/>
            <person name="Lind A.E."/>
            <person name="van Eijk R."/>
            <person name="Schleper C."/>
            <person name="Guy L."/>
            <person name="Ettema T.J."/>
        </authorList>
    </citation>
    <scope>NUCLEOTIDE SEQUENCE</scope>
</reference>
<gene>
    <name evidence="1" type="ORF">LCGC14_2390670</name>
</gene>
<sequence>MIREATPDDIPRLVEMGRRFVSESSYKEVISENPEQMGLL</sequence>
<evidence type="ECO:0000313" key="1">
    <source>
        <dbReference type="EMBL" id="KKL26893.1"/>
    </source>
</evidence>
<name>A0A0F9EST5_9ZZZZ</name>
<feature type="non-terminal residue" evidence="1">
    <location>
        <position position="40"/>
    </location>
</feature>
<accession>A0A0F9EST5</accession>
<comment type="caution">
    <text evidence="1">The sequence shown here is derived from an EMBL/GenBank/DDBJ whole genome shotgun (WGS) entry which is preliminary data.</text>
</comment>
<protein>
    <recommendedName>
        <fullName evidence="2">N-acetyltransferase domain-containing protein</fullName>
    </recommendedName>
</protein>
<evidence type="ECO:0008006" key="2">
    <source>
        <dbReference type="Google" id="ProtNLM"/>
    </source>
</evidence>
<organism evidence="1">
    <name type="scientific">marine sediment metagenome</name>
    <dbReference type="NCBI Taxonomy" id="412755"/>
    <lineage>
        <taxon>unclassified sequences</taxon>
        <taxon>metagenomes</taxon>
        <taxon>ecological metagenomes</taxon>
    </lineage>
</organism>
<proteinExistence type="predicted"/>
<dbReference type="AlphaFoldDB" id="A0A0F9EST5"/>